<dbReference type="Gene3D" id="3.40.50.620">
    <property type="entry name" value="HUPs"/>
    <property type="match status" value="1"/>
</dbReference>
<dbReference type="AlphaFoldDB" id="A0A6A7BRP0"/>
<reference evidence="1" key="1">
    <citation type="journal article" date="2020" name="Stud. Mycol.">
        <title>101 Dothideomycetes genomes: a test case for predicting lifestyles and emergence of pathogens.</title>
        <authorList>
            <person name="Haridas S."/>
            <person name="Albert R."/>
            <person name="Binder M."/>
            <person name="Bloem J."/>
            <person name="Labutti K."/>
            <person name="Salamov A."/>
            <person name="Andreopoulos B."/>
            <person name="Baker S."/>
            <person name="Barry K."/>
            <person name="Bills G."/>
            <person name="Bluhm B."/>
            <person name="Cannon C."/>
            <person name="Castanera R."/>
            <person name="Culley D."/>
            <person name="Daum C."/>
            <person name="Ezra D."/>
            <person name="Gonzalez J."/>
            <person name="Henrissat B."/>
            <person name="Kuo A."/>
            <person name="Liang C."/>
            <person name="Lipzen A."/>
            <person name="Lutzoni F."/>
            <person name="Magnuson J."/>
            <person name="Mondo S."/>
            <person name="Nolan M."/>
            <person name="Ohm R."/>
            <person name="Pangilinan J."/>
            <person name="Park H.-J."/>
            <person name="Ramirez L."/>
            <person name="Alfaro M."/>
            <person name="Sun H."/>
            <person name="Tritt A."/>
            <person name="Yoshinaga Y."/>
            <person name="Zwiers L.-H."/>
            <person name="Turgeon B."/>
            <person name="Goodwin S."/>
            <person name="Spatafora J."/>
            <person name="Crous P."/>
            <person name="Grigoriev I."/>
        </authorList>
    </citation>
    <scope>NUCLEOTIDE SEQUENCE</scope>
    <source>
        <strain evidence="1">CBS 480.64</strain>
    </source>
</reference>
<dbReference type="GO" id="GO:0016779">
    <property type="term" value="F:nucleotidyltransferase activity"/>
    <property type="evidence" value="ECO:0007669"/>
    <property type="project" value="UniProtKB-KW"/>
</dbReference>
<organism evidence="1 2">
    <name type="scientific">Piedraia hortae CBS 480.64</name>
    <dbReference type="NCBI Taxonomy" id="1314780"/>
    <lineage>
        <taxon>Eukaryota</taxon>
        <taxon>Fungi</taxon>
        <taxon>Dikarya</taxon>
        <taxon>Ascomycota</taxon>
        <taxon>Pezizomycotina</taxon>
        <taxon>Dothideomycetes</taxon>
        <taxon>Dothideomycetidae</taxon>
        <taxon>Capnodiales</taxon>
        <taxon>Piedraiaceae</taxon>
        <taxon>Piedraia</taxon>
    </lineage>
</organism>
<keyword evidence="1" id="KW-0548">Nucleotidyltransferase</keyword>
<gene>
    <name evidence="1" type="ORF">K470DRAFT_159361</name>
</gene>
<protein>
    <submittedName>
        <fullName evidence="1">Pantetheine-phosphate adenylyltransferase family protein-like protein</fullName>
    </submittedName>
</protein>
<dbReference type="SUPFAM" id="SSF52374">
    <property type="entry name" value="Nucleotidylyl transferase"/>
    <property type="match status" value="1"/>
</dbReference>
<name>A0A6A7BRP0_9PEZI</name>
<dbReference type="EMBL" id="MU006029">
    <property type="protein sequence ID" value="KAF2857732.1"/>
    <property type="molecule type" value="Genomic_DNA"/>
</dbReference>
<sequence length="388" mass="42611">MATMQSEQSRFLLLLPADLSLSSIQSNYGETVTKVLKEVASQSAESQRGPILEIALACPHLVDSEQTPRAQLFAQTESLVSAVYRLVCVVAARDKIDVEDYQGVDVRVLLVAWSPVKPDRLGSGPYGPIVTLQALAQSRRQWKNVFSEESDAGRTLFKAFDTAKDETGNVQQNKEGQQSSIKVGSARRHYHTAVGGTFDHLHIGHKLLLTMTVFAIDNEESTSPKSMSRSATIGITGDKLLTKKQHAELLESWRDRQCSVQRFVDSLVNFTQDPPKVTHRDERGPNGKSVDLHYPSGLTVKCTEIQDPFGPTITEEQISALIISAETRSGGAAVNDKRREKGWKELEVFEIGVLQADEKEAAGDGFEGKISSTAIRAKLARPTKPALQ</sequence>
<dbReference type="InterPro" id="IPR014729">
    <property type="entry name" value="Rossmann-like_a/b/a_fold"/>
</dbReference>
<keyword evidence="2" id="KW-1185">Reference proteome</keyword>
<evidence type="ECO:0000313" key="1">
    <source>
        <dbReference type="EMBL" id="KAF2857732.1"/>
    </source>
</evidence>
<dbReference type="GO" id="GO:0004140">
    <property type="term" value="F:dephospho-CoA kinase activity"/>
    <property type="evidence" value="ECO:0007669"/>
    <property type="project" value="TreeGrafter"/>
</dbReference>
<proteinExistence type="predicted"/>
<dbReference type="PANTHER" id="PTHR10695">
    <property type="entry name" value="DEPHOSPHO-COA KINASE-RELATED"/>
    <property type="match status" value="1"/>
</dbReference>
<dbReference type="PANTHER" id="PTHR10695:SF46">
    <property type="entry name" value="BIFUNCTIONAL COENZYME A SYNTHASE-RELATED"/>
    <property type="match status" value="1"/>
</dbReference>
<dbReference type="Proteomes" id="UP000799421">
    <property type="component" value="Unassembled WGS sequence"/>
</dbReference>
<accession>A0A6A7BRP0</accession>
<keyword evidence="1" id="KW-0808">Transferase</keyword>
<dbReference type="GO" id="GO:0015937">
    <property type="term" value="P:coenzyme A biosynthetic process"/>
    <property type="evidence" value="ECO:0007669"/>
    <property type="project" value="TreeGrafter"/>
</dbReference>
<evidence type="ECO:0000313" key="2">
    <source>
        <dbReference type="Proteomes" id="UP000799421"/>
    </source>
</evidence>
<dbReference type="OrthoDB" id="330671at2759"/>